<comment type="caution">
    <text evidence="2">The sequence shown here is derived from an EMBL/GenBank/DDBJ whole genome shotgun (WGS) entry which is preliminary data.</text>
</comment>
<organism evidence="2 3">
    <name type="scientific">Trichoderma cornu-damae</name>
    <dbReference type="NCBI Taxonomy" id="654480"/>
    <lineage>
        <taxon>Eukaryota</taxon>
        <taxon>Fungi</taxon>
        <taxon>Dikarya</taxon>
        <taxon>Ascomycota</taxon>
        <taxon>Pezizomycotina</taxon>
        <taxon>Sordariomycetes</taxon>
        <taxon>Hypocreomycetidae</taxon>
        <taxon>Hypocreales</taxon>
        <taxon>Hypocreaceae</taxon>
        <taxon>Trichoderma</taxon>
    </lineage>
</organism>
<dbReference type="AlphaFoldDB" id="A0A9P8QU84"/>
<proteinExistence type="predicted"/>
<accession>A0A9P8QU84</accession>
<dbReference type="Proteomes" id="UP000827724">
    <property type="component" value="Unassembled WGS sequence"/>
</dbReference>
<evidence type="ECO:0000313" key="3">
    <source>
        <dbReference type="Proteomes" id="UP000827724"/>
    </source>
</evidence>
<gene>
    <name evidence="2" type="ORF">Trco_001610</name>
</gene>
<reference evidence="2" key="1">
    <citation type="submission" date="2021-08" db="EMBL/GenBank/DDBJ databases">
        <title>Chromosome-Level Trichoderma cornu-damae using Hi-C Data.</title>
        <authorList>
            <person name="Kim C.S."/>
        </authorList>
    </citation>
    <scope>NUCLEOTIDE SEQUENCE</scope>
    <source>
        <strain evidence="2">KA19-0412C</strain>
    </source>
</reference>
<evidence type="ECO:0000313" key="2">
    <source>
        <dbReference type="EMBL" id="KAH6611590.1"/>
    </source>
</evidence>
<name>A0A9P8QU84_9HYPO</name>
<protein>
    <submittedName>
        <fullName evidence="2">Uncharacterized protein</fullName>
    </submittedName>
</protein>
<dbReference type="EMBL" id="JAIWOZ010000001">
    <property type="protein sequence ID" value="KAH6611590.1"/>
    <property type="molecule type" value="Genomic_DNA"/>
</dbReference>
<feature type="region of interest" description="Disordered" evidence="1">
    <location>
        <begin position="172"/>
        <end position="195"/>
    </location>
</feature>
<evidence type="ECO:0000256" key="1">
    <source>
        <dbReference type="SAM" id="MobiDB-lite"/>
    </source>
</evidence>
<feature type="region of interest" description="Disordered" evidence="1">
    <location>
        <begin position="53"/>
        <end position="80"/>
    </location>
</feature>
<keyword evidence="3" id="KW-1185">Reference proteome</keyword>
<sequence>MSSSSCLHDAPSMPPSCCSRSCPLMSLPPMLSAQKSSLTVLCISSFSYFSLPQPPRARAVSSSRSRKSTRSGLGRPLSGARAQARGRWGFFLAADATILHSNNNNNSSNIKRDSPGNLMTFTGLPSSTNLCSSSFTCVVLPLRSSPSSTTKAPLFLASAAAAAAAAAVAATALSSPGRRDEEEEDVPATAAAARS</sequence>